<sequence>MASKGIKIMSTIIGLIIILGILMVVVGGQQGWLALVSVGINFALVFLALVLMVWHFPPLVITVLFGIMVLAITIFMGDENLNVTIPAFWASVIVLIGMLMVAFVVVYLAQAQGFGLEDSDDLEGLSLLVRTSFLQLQLAIVILSTLGAIAEAAIAVTTGMAELKSQTPEITMKRLQQSGWHMGQQIVGTTLNTLFFGFFGGLLALFIWFTGLHYTMSEVLNNKIFVAEMLTALLSFLAVIITVPVSAKMAVFQWSRAN</sequence>
<feature type="transmembrane region" description="Helical" evidence="1">
    <location>
        <begin position="136"/>
        <end position="161"/>
    </location>
</feature>
<gene>
    <name evidence="2" type="ORF">FC21_GL000887</name>
</gene>
<feature type="transmembrane region" description="Helical" evidence="1">
    <location>
        <begin position="88"/>
        <end position="109"/>
    </location>
</feature>
<accession>A0A0R1UZ55</accession>
<reference evidence="2 3" key="1">
    <citation type="journal article" date="2015" name="Genome Announc.">
        <title>Expanding the biotechnology potential of lactobacilli through comparative genomics of 213 strains and associated genera.</title>
        <authorList>
            <person name="Sun Z."/>
            <person name="Harris H.M."/>
            <person name="McCann A."/>
            <person name="Guo C."/>
            <person name="Argimon S."/>
            <person name="Zhang W."/>
            <person name="Yang X."/>
            <person name="Jeffery I.B."/>
            <person name="Cooney J.C."/>
            <person name="Kagawa T.F."/>
            <person name="Liu W."/>
            <person name="Song Y."/>
            <person name="Salvetti E."/>
            <person name="Wrobel A."/>
            <person name="Rasinkangas P."/>
            <person name="Parkhill J."/>
            <person name="Rea M.C."/>
            <person name="O'Sullivan O."/>
            <person name="Ritari J."/>
            <person name="Douillard F.P."/>
            <person name="Paul Ross R."/>
            <person name="Yang R."/>
            <person name="Briner A.E."/>
            <person name="Felis G.E."/>
            <person name="de Vos W.M."/>
            <person name="Barrangou R."/>
            <person name="Klaenhammer T.R."/>
            <person name="Caufield P.W."/>
            <person name="Cui Y."/>
            <person name="Zhang H."/>
            <person name="O'Toole P.W."/>
        </authorList>
    </citation>
    <scope>NUCLEOTIDE SEQUENCE [LARGE SCALE GENOMIC DNA]</scope>
    <source>
        <strain evidence="2 3">DSM 18793</strain>
    </source>
</reference>
<evidence type="ECO:0000256" key="1">
    <source>
        <dbReference type="SAM" id="Phobius"/>
    </source>
</evidence>
<keyword evidence="1" id="KW-0812">Transmembrane</keyword>
<dbReference type="EMBL" id="AZGC01000003">
    <property type="protein sequence ID" value="KRL96515.1"/>
    <property type="molecule type" value="Genomic_DNA"/>
</dbReference>
<dbReference type="PIRSF" id="PIRSF031503">
    <property type="entry name" value="UCP031503_mp"/>
    <property type="match status" value="1"/>
</dbReference>
<evidence type="ECO:0000313" key="2">
    <source>
        <dbReference type="EMBL" id="KRL96515.1"/>
    </source>
</evidence>
<proteinExistence type="predicted"/>
<dbReference type="InterPro" id="IPR012507">
    <property type="entry name" value="YibE_F"/>
</dbReference>
<feature type="transmembrane region" description="Helical" evidence="1">
    <location>
        <begin position="59"/>
        <end position="76"/>
    </location>
</feature>
<keyword evidence="1" id="KW-1133">Transmembrane helix</keyword>
<dbReference type="PANTHER" id="PTHR41771:SF1">
    <property type="entry name" value="MEMBRANE PROTEIN"/>
    <property type="match status" value="1"/>
</dbReference>
<organism evidence="2 3">
    <name type="scientific">Limosilactobacillus equigenerosi DSM 18793 = JCM 14505</name>
    <dbReference type="NCBI Taxonomy" id="1423742"/>
    <lineage>
        <taxon>Bacteria</taxon>
        <taxon>Bacillati</taxon>
        <taxon>Bacillota</taxon>
        <taxon>Bacilli</taxon>
        <taxon>Lactobacillales</taxon>
        <taxon>Lactobacillaceae</taxon>
        <taxon>Limosilactobacillus</taxon>
    </lineage>
</organism>
<dbReference type="STRING" id="417373.GCA_001570685_01282"/>
<dbReference type="InterPro" id="IPR014564">
    <property type="entry name" value="UCP031503_TM"/>
</dbReference>
<feature type="transmembrane region" description="Helical" evidence="1">
    <location>
        <begin position="6"/>
        <end position="25"/>
    </location>
</feature>
<dbReference type="AlphaFoldDB" id="A0A0R1UZ55"/>
<dbReference type="PANTHER" id="PTHR41771">
    <property type="entry name" value="MEMBRANE PROTEIN-RELATED"/>
    <property type="match status" value="1"/>
</dbReference>
<evidence type="ECO:0000313" key="3">
    <source>
        <dbReference type="Proteomes" id="UP000051084"/>
    </source>
</evidence>
<dbReference type="PATRIC" id="fig|1423742.4.peg.922"/>
<comment type="caution">
    <text evidence="2">The sequence shown here is derived from an EMBL/GenBank/DDBJ whole genome shotgun (WGS) entry which is preliminary data.</text>
</comment>
<feature type="transmembrane region" description="Helical" evidence="1">
    <location>
        <begin position="229"/>
        <end position="251"/>
    </location>
</feature>
<keyword evidence="3" id="KW-1185">Reference proteome</keyword>
<keyword evidence="1" id="KW-0472">Membrane</keyword>
<feature type="transmembrane region" description="Helical" evidence="1">
    <location>
        <begin position="182"/>
        <end position="209"/>
    </location>
</feature>
<protein>
    <submittedName>
        <fullName evidence="2">Integral membrane protein</fullName>
    </submittedName>
</protein>
<dbReference type="Proteomes" id="UP000051084">
    <property type="component" value="Unassembled WGS sequence"/>
</dbReference>
<name>A0A0R1UZ55_9LACO</name>
<dbReference type="Pfam" id="PF07907">
    <property type="entry name" value="YibE_F"/>
    <property type="match status" value="1"/>
</dbReference>
<feature type="transmembrane region" description="Helical" evidence="1">
    <location>
        <begin position="32"/>
        <end position="53"/>
    </location>
</feature>